<evidence type="ECO:0000313" key="2">
    <source>
        <dbReference type="EMBL" id="KAJ1120200.1"/>
    </source>
</evidence>
<reference evidence="2" key="1">
    <citation type="journal article" date="2022" name="bioRxiv">
        <title>Sequencing and chromosome-scale assembly of the giantPleurodeles waltlgenome.</title>
        <authorList>
            <person name="Brown T."/>
            <person name="Elewa A."/>
            <person name="Iarovenko S."/>
            <person name="Subramanian E."/>
            <person name="Araus A.J."/>
            <person name="Petzold A."/>
            <person name="Susuki M."/>
            <person name="Suzuki K.-i.T."/>
            <person name="Hayashi T."/>
            <person name="Toyoda A."/>
            <person name="Oliveira C."/>
            <person name="Osipova E."/>
            <person name="Leigh N.D."/>
            <person name="Simon A."/>
            <person name="Yun M.H."/>
        </authorList>
    </citation>
    <scope>NUCLEOTIDE SEQUENCE</scope>
    <source>
        <strain evidence="2">20211129_DDA</strain>
        <tissue evidence="2">Liver</tissue>
    </source>
</reference>
<dbReference type="Proteomes" id="UP001066276">
    <property type="component" value="Chromosome 8"/>
</dbReference>
<feature type="transmembrane region" description="Helical" evidence="1">
    <location>
        <begin position="20"/>
        <end position="40"/>
    </location>
</feature>
<proteinExistence type="predicted"/>
<sequence>RPFSVPMDSHLLYGLSHGLLAVASPGLCLFFRVIFVSTSYSRLIALRRRILRNPTRGWR</sequence>
<dbReference type="AlphaFoldDB" id="A0AAV7P4V9"/>
<dbReference type="EMBL" id="JANPWB010000012">
    <property type="protein sequence ID" value="KAJ1120200.1"/>
    <property type="molecule type" value="Genomic_DNA"/>
</dbReference>
<accession>A0AAV7P4V9</accession>
<feature type="non-terminal residue" evidence="2">
    <location>
        <position position="1"/>
    </location>
</feature>
<keyword evidence="1" id="KW-0472">Membrane</keyword>
<name>A0AAV7P4V9_PLEWA</name>
<gene>
    <name evidence="2" type="ORF">NDU88_008374</name>
</gene>
<comment type="caution">
    <text evidence="2">The sequence shown here is derived from an EMBL/GenBank/DDBJ whole genome shotgun (WGS) entry which is preliminary data.</text>
</comment>
<protein>
    <submittedName>
        <fullName evidence="2">Uncharacterized protein</fullName>
    </submittedName>
</protein>
<keyword evidence="1" id="KW-0812">Transmembrane</keyword>
<organism evidence="2 3">
    <name type="scientific">Pleurodeles waltl</name>
    <name type="common">Iberian ribbed newt</name>
    <dbReference type="NCBI Taxonomy" id="8319"/>
    <lineage>
        <taxon>Eukaryota</taxon>
        <taxon>Metazoa</taxon>
        <taxon>Chordata</taxon>
        <taxon>Craniata</taxon>
        <taxon>Vertebrata</taxon>
        <taxon>Euteleostomi</taxon>
        <taxon>Amphibia</taxon>
        <taxon>Batrachia</taxon>
        <taxon>Caudata</taxon>
        <taxon>Salamandroidea</taxon>
        <taxon>Salamandridae</taxon>
        <taxon>Pleurodelinae</taxon>
        <taxon>Pleurodeles</taxon>
    </lineage>
</organism>
<keyword evidence="1" id="KW-1133">Transmembrane helix</keyword>
<evidence type="ECO:0000256" key="1">
    <source>
        <dbReference type="SAM" id="Phobius"/>
    </source>
</evidence>
<feature type="non-terminal residue" evidence="2">
    <location>
        <position position="59"/>
    </location>
</feature>
<keyword evidence="3" id="KW-1185">Reference proteome</keyword>
<evidence type="ECO:0000313" key="3">
    <source>
        <dbReference type="Proteomes" id="UP001066276"/>
    </source>
</evidence>